<dbReference type="SUPFAM" id="SSF47473">
    <property type="entry name" value="EF-hand"/>
    <property type="match status" value="1"/>
</dbReference>
<evidence type="ECO:0000256" key="3">
    <source>
        <dbReference type="SAM" id="MobiDB-lite"/>
    </source>
</evidence>
<dbReference type="PROSITE" id="PS50222">
    <property type="entry name" value="EF_HAND_2"/>
    <property type="match status" value="4"/>
</dbReference>
<dbReference type="EMBL" id="QEAQ01000005">
    <property type="protein sequence ID" value="TPX61945.1"/>
    <property type="molecule type" value="Genomic_DNA"/>
</dbReference>
<feature type="domain" description="EF-hand" evidence="4">
    <location>
        <begin position="152"/>
        <end position="187"/>
    </location>
</feature>
<dbReference type="PANTHER" id="PTHR23048:SF59">
    <property type="entry name" value="EF-HAND SUPERFAMILY PROTEIN"/>
    <property type="match status" value="1"/>
</dbReference>
<name>A0A507EEW8_9FUNG</name>
<evidence type="ECO:0000313" key="6">
    <source>
        <dbReference type="Proteomes" id="UP000318582"/>
    </source>
</evidence>
<gene>
    <name evidence="5" type="ORF">PhCBS80983_g00835</name>
</gene>
<feature type="region of interest" description="Disordered" evidence="3">
    <location>
        <begin position="1"/>
        <end position="44"/>
    </location>
</feature>
<feature type="domain" description="EF-hand" evidence="4">
    <location>
        <begin position="60"/>
        <end position="95"/>
    </location>
</feature>
<evidence type="ECO:0000256" key="2">
    <source>
        <dbReference type="ARBA" id="ARBA00022837"/>
    </source>
</evidence>
<dbReference type="GO" id="GO:0016460">
    <property type="term" value="C:myosin II complex"/>
    <property type="evidence" value="ECO:0007669"/>
    <property type="project" value="TreeGrafter"/>
</dbReference>
<keyword evidence="1" id="KW-0677">Repeat</keyword>
<protein>
    <recommendedName>
        <fullName evidence="4">EF-hand domain-containing protein</fullName>
    </recommendedName>
</protein>
<dbReference type="InterPro" id="IPR011992">
    <property type="entry name" value="EF-hand-dom_pair"/>
</dbReference>
<dbReference type="CDD" id="cd00051">
    <property type="entry name" value="EFh"/>
    <property type="match status" value="2"/>
</dbReference>
<feature type="domain" description="EF-hand" evidence="4">
    <location>
        <begin position="96"/>
        <end position="131"/>
    </location>
</feature>
<comment type="caution">
    <text evidence="5">The sequence shown here is derived from an EMBL/GenBank/DDBJ whole genome shotgun (WGS) entry which is preliminary data.</text>
</comment>
<feature type="compositionally biased region" description="Low complexity" evidence="3">
    <location>
        <begin position="1"/>
        <end position="15"/>
    </location>
</feature>
<dbReference type="AlphaFoldDB" id="A0A507EEW8"/>
<sequence>MSVSSASGAESSFTANVPNSNTAAGNGRPASRSSLWATPVEKKQPTVNMTVKARSEMSSEQKQAIRDVFNLFDTDGSGDVDVTELQILMRALGLDPKPGEAEILAATFDKDGDPTLNFEEFLQLMSTKMASTAILSESDIKLNQPDLQVEEDSRESMLKSFQVFDIDDRGKIGLRELKRVAKELGEDPSDSELMAMLAECDYDKDGEINFEDW</sequence>
<dbReference type="InterPro" id="IPR002048">
    <property type="entry name" value="EF_hand_dom"/>
</dbReference>
<organism evidence="5 6">
    <name type="scientific">Powellomyces hirtus</name>
    <dbReference type="NCBI Taxonomy" id="109895"/>
    <lineage>
        <taxon>Eukaryota</taxon>
        <taxon>Fungi</taxon>
        <taxon>Fungi incertae sedis</taxon>
        <taxon>Chytridiomycota</taxon>
        <taxon>Chytridiomycota incertae sedis</taxon>
        <taxon>Chytridiomycetes</taxon>
        <taxon>Spizellomycetales</taxon>
        <taxon>Powellomycetaceae</taxon>
        <taxon>Powellomyces</taxon>
    </lineage>
</organism>
<dbReference type="FunFam" id="1.10.238.10:FF:000001">
    <property type="entry name" value="Calmodulin 1"/>
    <property type="match status" value="1"/>
</dbReference>
<dbReference type="Gene3D" id="1.10.238.10">
    <property type="entry name" value="EF-hand"/>
    <property type="match status" value="2"/>
</dbReference>
<accession>A0A507EEW8</accession>
<dbReference type="PANTHER" id="PTHR23048">
    <property type="entry name" value="MYOSIN LIGHT CHAIN 1, 3"/>
    <property type="match status" value="1"/>
</dbReference>
<dbReference type="InterPro" id="IPR050230">
    <property type="entry name" value="CALM/Myosin/TropC-like"/>
</dbReference>
<reference evidence="5 6" key="1">
    <citation type="journal article" date="2019" name="Sci. Rep.">
        <title>Comparative genomics of chytrid fungi reveal insights into the obligate biotrophic and pathogenic lifestyle of Synchytrium endobioticum.</title>
        <authorList>
            <person name="van de Vossenberg B.T.L.H."/>
            <person name="Warris S."/>
            <person name="Nguyen H.D.T."/>
            <person name="van Gent-Pelzer M.P.E."/>
            <person name="Joly D.L."/>
            <person name="van de Geest H.C."/>
            <person name="Bonants P.J.M."/>
            <person name="Smith D.S."/>
            <person name="Levesque C.A."/>
            <person name="van der Lee T.A.J."/>
        </authorList>
    </citation>
    <scope>NUCLEOTIDE SEQUENCE [LARGE SCALE GENOMIC DNA]</scope>
    <source>
        <strain evidence="5 6">CBS 809.83</strain>
    </source>
</reference>
<evidence type="ECO:0000259" key="4">
    <source>
        <dbReference type="PROSITE" id="PS50222"/>
    </source>
</evidence>
<dbReference type="Pfam" id="PF13499">
    <property type="entry name" value="EF-hand_7"/>
    <property type="match status" value="2"/>
</dbReference>
<feature type="domain" description="EF-hand" evidence="4">
    <location>
        <begin position="188"/>
        <end position="213"/>
    </location>
</feature>
<dbReference type="SMART" id="SM00054">
    <property type="entry name" value="EFh"/>
    <property type="match status" value="4"/>
</dbReference>
<dbReference type="PROSITE" id="PS00018">
    <property type="entry name" value="EF_HAND_1"/>
    <property type="match status" value="2"/>
</dbReference>
<keyword evidence="2" id="KW-0106">Calcium</keyword>
<dbReference type="GO" id="GO:0005509">
    <property type="term" value="F:calcium ion binding"/>
    <property type="evidence" value="ECO:0007669"/>
    <property type="project" value="InterPro"/>
</dbReference>
<keyword evidence="6" id="KW-1185">Reference proteome</keyword>
<dbReference type="STRING" id="109895.A0A507EEW8"/>
<evidence type="ECO:0000256" key="1">
    <source>
        <dbReference type="ARBA" id="ARBA00022737"/>
    </source>
</evidence>
<dbReference type="InterPro" id="IPR018247">
    <property type="entry name" value="EF_Hand_1_Ca_BS"/>
</dbReference>
<proteinExistence type="predicted"/>
<evidence type="ECO:0000313" key="5">
    <source>
        <dbReference type="EMBL" id="TPX61945.1"/>
    </source>
</evidence>
<dbReference type="Proteomes" id="UP000318582">
    <property type="component" value="Unassembled WGS sequence"/>
</dbReference>